<reference evidence="2 3" key="1">
    <citation type="submission" date="2021-06" db="EMBL/GenBank/DDBJ databases">
        <title>Caerostris darwini draft genome.</title>
        <authorList>
            <person name="Kono N."/>
            <person name="Arakawa K."/>
        </authorList>
    </citation>
    <scope>NUCLEOTIDE SEQUENCE [LARGE SCALE GENOMIC DNA]</scope>
</reference>
<proteinExistence type="predicted"/>
<feature type="compositionally biased region" description="Polar residues" evidence="1">
    <location>
        <begin position="36"/>
        <end position="49"/>
    </location>
</feature>
<organism evidence="2 3">
    <name type="scientific">Caerostris darwini</name>
    <dbReference type="NCBI Taxonomy" id="1538125"/>
    <lineage>
        <taxon>Eukaryota</taxon>
        <taxon>Metazoa</taxon>
        <taxon>Ecdysozoa</taxon>
        <taxon>Arthropoda</taxon>
        <taxon>Chelicerata</taxon>
        <taxon>Arachnida</taxon>
        <taxon>Araneae</taxon>
        <taxon>Araneomorphae</taxon>
        <taxon>Entelegynae</taxon>
        <taxon>Araneoidea</taxon>
        <taxon>Araneidae</taxon>
        <taxon>Caerostris</taxon>
    </lineage>
</organism>
<dbReference type="Proteomes" id="UP001054837">
    <property type="component" value="Unassembled WGS sequence"/>
</dbReference>
<evidence type="ECO:0000313" key="2">
    <source>
        <dbReference type="EMBL" id="GIX87948.1"/>
    </source>
</evidence>
<evidence type="ECO:0000256" key="1">
    <source>
        <dbReference type="SAM" id="MobiDB-lite"/>
    </source>
</evidence>
<gene>
    <name evidence="2" type="ORF">CDAR_437651</name>
</gene>
<feature type="region of interest" description="Disordered" evidence="1">
    <location>
        <begin position="36"/>
        <end position="60"/>
    </location>
</feature>
<keyword evidence="3" id="KW-1185">Reference proteome</keyword>
<name>A0AAV4NW03_9ARAC</name>
<sequence length="89" mass="10162">MARGGWAIKVYDFYDKGKKAKAFLFFSLYPPDTRVNRLNSHSKSSSQITCGGLGEEERERRETMGRVIIKSNRATGQSPSQIRHVYHIV</sequence>
<comment type="caution">
    <text evidence="2">The sequence shown here is derived from an EMBL/GenBank/DDBJ whole genome shotgun (WGS) entry which is preliminary data.</text>
</comment>
<dbReference type="EMBL" id="BPLQ01002032">
    <property type="protein sequence ID" value="GIX87948.1"/>
    <property type="molecule type" value="Genomic_DNA"/>
</dbReference>
<accession>A0AAV4NW03</accession>
<evidence type="ECO:0000313" key="3">
    <source>
        <dbReference type="Proteomes" id="UP001054837"/>
    </source>
</evidence>
<dbReference type="AlphaFoldDB" id="A0AAV4NW03"/>
<protein>
    <submittedName>
        <fullName evidence="2">Uncharacterized protein</fullName>
    </submittedName>
</protein>